<evidence type="ECO:0000256" key="1">
    <source>
        <dbReference type="SAM" id="MobiDB-lite"/>
    </source>
</evidence>
<proteinExistence type="predicted"/>
<sequence>MAVETNNFMDGVGVRAVLAGPGPHWTRPPEHSYSRGHATTSNKWATSQHCTLISGLQPQDHNCASAGR</sequence>
<evidence type="ECO:0000313" key="3">
    <source>
        <dbReference type="Proteomes" id="UP001292094"/>
    </source>
</evidence>
<dbReference type="Proteomes" id="UP001292094">
    <property type="component" value="Unassembled WGS sequence"/>
</dbReference>
<name>A0AAE1UMN5_9EUCA</name>
<reference evidence="2" key="1">
    <citation type="submission" date="2023-11" db="EMBL/GenBank/DDBJ databases">
        <title>Genome assemblies of two species of porcelain crab, Petrolisthes cinctipes and Petrolisthes manimaculis (Anomura: Porcellanidae).</title>
        <authorList>
            <person name="Angst P."/>
        </authorList>
    </citation>
    <scope>NUCLEOTIDE SEQUENCE</scope>
    <source>
        <strain evidence="2">PB745_02</strain>
        <tissue evidence="2">Gill</tissue>
    </source>
</reference>
<organism evidence="2 3">
    <name type="scientific">Petrolisthes manimaculis</name>
    <dbReference type="NCBI Taxonomy" id="1843537"/>
    <lineage>
        <taxon>Eukaryota</taxon>
        <taxon>Metazoa</taxon>
        <taxon>Ecdysozoa</taxon>
        <taxon>Arthropoda</taxon>
        <taxon>Crustacea</taxon>
        <taxon>Multicrustacea</taxon>
        <taxon>Malacostraca</taxon>
        <taxon>Eumalacostraca</taxon>
        <taxon>Eucarida</taxon>
        <taxon>Decapoda</taxon>
        <taxon>Pleocyemata</taxon>
        <taxon>Anomura</taxon>
        <taxon>Galatheoidea</taxon>
        <taxon>Porcellanidae</taxon>
        <taxon>Petrolisthes</taxon>
    </lineage>
</organism>
<accession>A0AAE1UMN5</accession>
<keyword evidence="3" id="KW-1185">Reference proteome</keyword>
<dbReference type="AlphaFoldDB" id="A0AAE1UMN5"/>
<comment type="caution">
    <text evidence="2">The sequence shown here is derived from an EMBL/GenBank/DDBJ whole genome shotgun (WGS) entry which is preliminary data.</text>
</comment>
<gene>
    <name evidence="2" type="ORF">Pmani_000127</name>
</gene>
<evidence type="ECO:0000313" key="2">
    <source>
        <dbReference type="EMBL" id="KAK4329537.1"/>
    </source>
</evidence>
<feature type="region of interest" description="Disordered" evidence="1">
    <location>
        <begin position="20"/>
        <end position="40"/>
    </location>
</feature>
<dbReference type="EMBL" id="JAWZYT010000007">
    <property type="protein sequence ID" value="KAK4329537.1"/>
    <property type="molecule type" value="Genomic_DNA"/>
</dbReference>
<protein>
    <submittedName>
        <fullName evidence="2">Uncharacterized protein</fullName>
    </submittedName>
</protein>